<sequence length="578" mass="63483">MKMWDINQNSHGSPASLTSKLVQRTAPGGDAASHAWLNSLPIAASIYRVDLSGAKRIATNPLFDYLALSRASAAGFDTCCFNDLILEMIAQDRQEHFYRWRSDDKVQPLDLEISVSRFGGDEPYALVSLVDRTAEVQGKVNLRREMMNDSLTGFANRIGFEERIGEAVDNFRKSEVEREFALVVFDLARFSRINESVGVLAGDELIITVAKRLMSRLRNSEIIGRLGGNEFALFAPVENGRGAGSIAERIVRAFDDPCKLSNLEIKIDCAVAAALGNAVDDDPMDVLRHAQIALKRAKQTKKFELFSSDNLDRALHRFSLETDLRRALERDELELHYQPLIDLESGKLNGFEALARWNHPLLGMVSPLDFIPVAEESGLIVPLGRWVLQKASATIALWERESGSDLPIRVSVNLSAVQLLRDDVPSAVEHAIKAAGIDGDRLTLELTESAFVDDPEGAKTVLDALKALNTNLAMDDFGTGYSNLAYLQKLPIDVLKIDRSFVSDMLANKDNRAIVSTILSLASALGMKTTAEGIETQAVSDELKGLGCTNGQGYYYARPLTADAAYEFLSARKASATN</sequence>
<organism evidence="3 4">
    <name type="scientific">Sphingorhabdus buctiana</name>
    <dbReference type="NCBI Taxonomy" id="1508805"/>
    <lineage>
        <taxon>Bacteria</taxon>
        <taxon>Pseudomonadati</taxon>
        <taxon>Pseudomonadota</taxon>
        <taxon>Alphaproteobacteria</taxon>
        <taxon>Sphingomonadales</taxon>
        <taxon>Sphingomonadaceae</taxon>
        <taxon>Sphingorhabdus</taxon>
    </lineage>
</organism>
<dbReference type="InterPro" id="IPR001633">
    <property type="entry name" value="EAL_dom"/>
</dbReference>
<dbReference type="InterPro" id="IPR043128">
    <property type="entry name" value="Rev_trsase/Diguanyl_cyclase"/>
</dbReference>
<dbReference type="SMART" id="SM00267">
    <property type="entry name" value="GGDEF"/>
    <property type="match status" value="1"/>
</dbReference>
<accession>A0ABW4MDG6</accession>
<evidence type="ECO:0000313" key="4">
    <source>
        <dbReference type="Proteomes" id="UP001597215"/>
    </source>
</evidence>
<dbReference type="SUPFAM" id="SSF55073">
    <property type="entry name" value="Nucleotide cyclase"/>
    <property type="match status" value="1"/>
</dbReference>
<dbReference type="Gene3D" id="3.30.70.270">
    <property type="match status" value="1"/>
</dbReference>
<dbReference type="EMBL" id="JBHUEL010000002">
    <property type="protein sequence ID" value="MFD1765592.1"/>
    <property type="molecule type" value="Genomic_DNA"/>
</dbReference>
<protein>
    <submittedName>
        <fullName evidence="3">Bifunctional diguanylate cyclase/phosphodiesterase</fullName>
    </submittedName>
</protein>
<dbReference type="SMART" id="SM00052">
    <property type="entry name" value="EAL"/>
    <property type="match status" value="1"/>
</dbReference>
<comment type="caution">
    <text evidence="3">The sequence shown here is derived from an EMBL/GenBank/DDBJ whole genome shotgun (WGS) entry which is preliminary data.</text>
</comment>
<dbReference type="NCBIfam" id="TIGR00254">
    <property type="entry name" value="GGDEF"/>
    <property type="match status" value="1"/>
</dbReference>
<gene>
    <name evidence="3" type="ORF">ACFSAG_01890</name>
</gene>
<evidence type="ECO:0000259" key="2">
    <source>
        <dbReference type="PROSITE" id="PS50887"/>
    </source>
</evidence>
<dbReference type="Pfam" id="PF00563">
    <property type="entry name" value="EAL"/>
    <property type="match status" value="1"/>
</dbReference>
<dbReference type="RefSeq" id="WP_381510924.1">
    <property type="nucleotide sequence ID" value="NZ_JBHUEL010000002.1"/>
</dbReference>
<dbReference type="Pfam" id="PF00990">
    <property type="entry name" value="GGDEF"/>
    <property type="match status" value="1"/>
</dbReference>
<dbReference type="PROSITE" id="PS50883">
    <property type="entry name" value="EAL"/>
    <property type="match status" value="1"/>
</dbReference>
<feature type="domain" description="EAL" evidence="1">
    <location>
        <begin position="317"/>
        <end position="573"/>
    </location>
</feature>
<dbReference type="InterPro" id="IPR029787">
    <property type="entry name" value="Nucleotide_cyclase"/>
</dbReference>
<evidence type="ECO:0000259" key="1">
    <source>
        <dbReference type="PROSITE" id="PS50883"/>
    </source>
</evidence>
<keyword evidence="4" id="KW-1185">Reference proteome</keyword>
<dbReference type="Gene3D" id="3.20.20.450">
    <property type="entry name" value="EAL domain"/>
    <property type="match status" value="1"/>
</dbReference>
<dbReference type="CDD" id="cd01949">
    <property type="entry name" value="GGDEF"/>
    <property type="match status" value="1"/>
</dbReference>
<evidence type="ECO:0000313" key="3">
    <source>
        <dbReference type="EMBL" id="MFD1765592.1"/>
    </source>
</evidence>
<dbReference type="PROSITE" id="PS50887">
    <property type="entry name" value="GGDEF"/>
    <property type="match status" value="1"/>
</dbReference>
<dbReference type="InterPro" id="IPR052155">
    <property type="entry name" value="Biofilm_reg_signaling"/>
</dbReference>
<reference evidence="4" key="1">
    <citation type="journal article" date="2019" name="Int. J. Syst. Evol. Microbiol.">
        <title>The Global Catalogue of Microorganisms (GCM) 10K type strain sequencing project: providing services to taxonomists for standard genome sequencing and annotation.</title>
        <authorList>
            <consortium name="The Broad Institute Genomics Platform"/>
            <consortium name="The Broad Institute Genome Sequencing Center for Infectious Disease"/>
            <person name="Wu L."/>
            <person name="Ma J."/>
        </authorList>
    </citation>
    <scope>NUCLEOTIDE SEQUENCE [LARGE SCALE GENOMIC DNA]</scope>
    <source>
        <strain evidence="4">CGMCC 1.12449</strain>
    </source>
</reference>
<dbReference type="PANTHER" id="PTHR44757:SF2">
    <property type="entry name" value="BIOFILM ARCHITECTURE MAINTENANCE PROTEIN MBAA"/>
    <property type="match status" value="1"/>
</dbReference>
<name>A0ABW4MDG6_9SPHN</name>
<dbReference type="InterPro" id="IPR035919">
    <property type="entry name" value="EAL_sf"/>
</dbReference>
<dbReference type="PANTHER" id="PTHR44757">
    <property type="entry name" value="DIGUANYLATE CYCLASE DGCP"/>
    <property type="match status" value="1"/>
</dbReference>
<feature type="domain" description="GGDEF" evidence="2">
    <location>
        <begin position="178"/>
        <end position="310"/>
    </location>
</feature>
<dbReference type="Proteomes" id="UP001597215">
    <property type="component" value="Unassembled WGS sequence"/>
</dbReference>
<dbReference type="SUPFAM" id="SSF141868">
    <property type="entry name" value="EAL domain-like"/>
    <property type="match status" value="1"/>
</dbReference>
<dbReference type="CDD" id="cd01948">
    <property type="entry name" value="EAL"/>
    <property type="match status" value="1"/>
</dbReference>
<proteinExistence type="predicted"/>
<dbReference type="InterPro" id="IPR000160">
    <property type="entry name" value="GGDEF_dom"/>
</dbReference>